<dbReference type="CDD" id="cd07409">
    <property type="entry name" value="MPP_CD73_N"/>
    <property type="match status" value="1"/>
</dbReference>
<comment type="similarity">
    <text evidence="2 8">Belongs to the 5'-nucleotidase family.</text>
</comment>
<dbReference type="Gene3D" id="3.60.21.10">
    <property type="match status" value="1"/>
</dbReference>
<dbReference type="InterPro" id="IPR006146">
    <property type="entry name" value="5'-Nucleotdase_CS"/>
</dbReference>
<dbReference type="OMA" id="AWEYAQV"/>
<dbReference type="KEGG" id="dhe:111600539"/>
<dbReference type="RefSeq" id="XP_030082028.1">
    <property type="nucleotide sequence ID" value="XM_030226168.1"/>
</dbReference>
<protein>
    <recommendedName>
        <fullName evidence="3">5'-nucleotidase</fullName>
        <ecNumber evidence="3">3.1.3.5</ecNumber>
    </recommendedName>
</protein>
<feature type="domain" description="5'-Nucleotidase C-terminal" evidence="10">
    <location>
        <begin position="348"/>
        <end position="520"/>
    </location>
</feature>
<dbReference type="FunFam" id="3.60.21.10:FF:000020">
    <property type="entry name" value="NT5E isoform 4"/>
    <property type="match status" value="1"/>
</dbReference>
<dbReference type="PRINTS" id="PR01607">
    <property type="entry name" value="APYRASEFAMLY"/>
</dbReference>
<keyword evidence="4" id="KW-0479">Metal-binding</keyword>
<dbReference type="PANTHER" id="PTHR11575:SF24">
    <property type="entry name" value="5'-NUCLEOTIDASE"/>
    <property type="match status" value="1"/>
</dbReference>
<feature type="signal peptide" evidence="8">
    <location>
        <begin position="1"/>
        <end position="20"/>
    </location>
</feature>
<dbReference type="GO" id="GO:0005886">
    <property type="term" value="C:plasma membrane"/>
    <property type="evidence" value="ECO:0007669"/>
    <property type="project" value="TreeGrafter"/>
</dbReference>
<evidence type="ECO:0000259" key="10">
    <source>
        <dbReference type="Pfam" id="PF02872"/>
    </source>
</evidence>
<dbReference type="AlphaFoldDB" id="A0A6J2SW40"/>
<dbReference type="InterPro" id="IPR006179">
    <property type="entry name" value="5_nucleotidase/apyrase"/>
</dbReference>
<keyword evidence="5 8" id="KW-0732">Signal</keyword>
<dbReference type="OrthoDB" id="7722975at2759"/>
<dbReference type="Proteomes" id="UP000504633">
    <property type="component" value="Unplaced"/>
</dbReference>
<dbReference type="PANTHER" id="PTHR11575">
    <property type="entry name" value="5'-NUCLEOTIDASE-RELATED"/>
    <property type="match status" value="1"/>
</dbReference>
<proteinExistence type="inferred from homology"/>
<reference evidence="12" key="1">
    <citation type="submission" date="2025-08" db="UniProtKB">
        <authorList>
            <consortium name="RefSeq"/>
        </authorList>
    </citation>
    <scope>IDENTIFICATION</scope>
    <source>
        <strain evidence="12">15085-1641.00</strain>
        <tissue evidence="12">Whole body</tissue>
    </source>
</reference>
<name>A0A6J2SW40_DROHY</name>
<dbReference type="GO" id="GO:0008253">
    <property type="term" value="F:5'-nucleotidase activity"/>
    <property type="evidence" value="ECO:0007669"/>
    <property type="project" value="UniProtKB-EC"/>
</dbReference>
<comment type="catalytic activity">
    <reaction evidence="1">
        <text>a ribonucleoside 5'-phosphate + H2O = a ribonucleoside + phosphate</text>
        <dbReference type="Rhea" id="RHEA:12484"/>
        <dbReference type="ChEBI" id="CHEBI:15377"/>
        <dbReference type="ChEBI" id="CHEBI:18254"/>
        <dbReference type="ChEBI" id="CHEBI:43474"/>
        <dbReference type="ChEBI" id="CHEBI:58043"/>
        <dbReference type="EC" id="3.1.3.5"/>
    </reaction>
</comment>
<dbReference type="SUPFAM" id="SSF55816">
    <property type="entry name" value="5'-nucleotidase (syn. UDP-sugar hydrolase), C-terminal domain"/>
    <property type="match status" value="1"/>
</dbReference>
<evidence type="ECO:0000256" key="8">
    <source>
        <dbReference type="RuleBase" id="RU362119"/>
    </source>
</evidence>
<evidence type="ECO:0000313" key="12">
    <source>
        <dbReference type="RefSeq" id="XP_030082028.1"/>
    </source>
</evidence>
<accession>A0A6J2SW40</accession>
<dbReference type="EC" id="3.1.3.5" evidence="3"/>
<evidence type="ECO:0000256" key="2">
    <source>
        <dbReference type="ARBA" id="ARBA00006654"/>
    </source>
</evidence>
<dbReference type="InterPro" id="IPR029052">
    <property type="entry name" value="Metallo-depent_PP-like"/>
</dbReference>
<evidence type="ECO:0000313" key="11">
    <source>
        <dbReference type="Proteomes" id="UP000504633"/>
    </source>
</evidence>
<dbReference type="SUPFAM" id="SSF56300">
    <property type="entry name" value="Metallo-dependent phosphatases"/>
    <property type="match status" value="1"/>
</dbReference>
<dbReference type="Pfam" id="PF00149">
    <property type="entry name" value="Metallophos"/>
    <property type="match status" value="1"/>
</dbReference>
<dbReference type="Gene3D" id="3.90.780.10">
    <property type="entry name" value="5'-Nucleotidase, C-terminal domain"/>
    <property type="match status" value="1"/>
</dbReference>
<evidence type="ECO:0000256" key="7">
    <source>
        <dbReference type="ARBA" id="ARBA00022801"/>
    </source>
</evidence>
<keyword evidence="7 8" id="KW-0378">Hydrolase</keyword>
<feature type="chain" id="PRO_5027148888" description="5'-nucleotidase" evidence="8">
    <location>
        <begin position="21"/>
        <end position="596"/>
    </location>
</feature>
<sequence length="596" mass="65942">MTDQWKLLAILLLLAKHIKANPIEVKPVVSTEFIILHNNDMHARFEQTNVNSESCPPEDVKNNKCYGGFARVAHEVRKHRAEAKNGGTPVFYLNAGDTYAGTAWFTVFKHKIASDFLNKLKPDAISLGNHEFDEKAEGLIPFLNDVSFPVLASNLNFTGEPALAAAKHLANSTILDANGTKVAVIGYLTPETSLLSIKTNVEFYEEIDSINAEAAKLKAQGYTIIIALGHSGYKKDQEIARNCPEVDIVIGGHTNTFLFNGPQPSVESIDGPYPTMITQKSGKQVPVLQAYAYTKYLGKLHVKFDKDGNLIEFDGSPILLDASVPQEKDVLDLLSVYRENITALENSVVGHSKVYLEGRRAYCRSVECNMGNLITDAMIFSRVLEDQGGDYWTDAAIALHQAGGIRGSIERKPDGVITQSDLLTVLPFENDLYVTRISGKILRDALEHSAASRFKDSDGAFLQVSGLHVVYNPDKPEGNRVESVQVRCADCPVPSYRNLNESSHYNVIVPQFLFGGGDGYVFIDQAINVTTRMRKTFVEAVRQYLHQQDPVYPDVEGRIEFRGFGESKSSGTRSTRSFLSSFAFMLFTLVVNRSVN</sequence>
<evidence type="ECO:0000256" key="6">
    <source>
        <dbReference type="ARBA" id="ARBA00022741"/>
    </source>
</evidence>
<keyword evidence="6 8" id="KW-0547">Nucleotide-binding</keyword>
<dbReference type="InterPro" id="IPR004843">
    <property type="entry name" value="Calcineurin-like_PHP"/>
</dbReference>
<evidence type="ECO:0000256" key="3">
    <source>
        <dbReference type="ARBA" id="ARBA00012643"/>
    </source>
</evidence>
<dbReference type="GO" id="GO:0046872">
    <property type="term" value="F:metal ion binding"/>
    <property type="evidence" value="ECO:0007669"/>
    <property type="project" value="UniProtKB-KW"/>
</dbReference>
<gene>
    <name evidence="12" type="primary">LOC111600539</name>
</gene>
<dbReference type="InterPro" id="IPR036907">
    <property type="entry name" value="5'-Nucleotdase_C_sf"/>
</dbReference>
<dbReference type="InterPro" id="IPR008334">
    <property type="entry name" value="5'-Nucleotdase_C"/>
</dbReference>
<dbReference type="FunFam" id="3.90.780.10:FF:000001">
    <property type="entry name" value="NT5E isoform 3"/>
    <property type="match status" value="1"/>
</dbReference>
<evidence type="ECO:0000256" key="4">
    <source>
        <dbReference type="ARBA" id="ARBA00022723"/>
    </source>
</evidence>
<dbReference type="GeneID" id="111600539"/>
<organism evidence="11 12">
    <name type="scientific">Drosophila hydei</name>
    <name type="common">Fruit fly</name>
    <dbReference type="NCBI Taxonomy" id="7224"/>
    <lineage>
        <taxon>Eukaryota</taxon>
        <taxon>Metazoa</taxon>
        <taxon>Ecdysozoa</taxon>
        <taxon>Arthropoda</taxon>
        <taxon>Hexapoda</taxon>
        <taxon>Insecta</taxon>
        <taxon>Pterygota</taxon>
        <taxon>Neoptera</taxon>
        <taxon>Endopterygota</taxon>
        <taxon>Diptera</taxon>
        <taxon>Brachycera</taxon>
        <taxon>Muscomorpha</taxon>
        <taxon>Ephydroidea</taxon>
        <taxon>Drosophilidae</taxon>
        <taxon>Drosophila</taxon>
    </lineage>
</organism>
<keyword evidence="11" id="KW-1185">Reference proteome</keyword>
<evidence type="ECO:0000259" key="9">
    <source>
        <dbReference type="Pfam" id="PF00149"/>
    </source>
</evidence>
<dbReference type="PROSITE" id="PS00786">
    <property type="entry name" value="5_NUCLEOTIDASE_2"/>
    <property type="match status" value="1"/>
</dbReference>
<evidence type="ECO:0000256" key="5">
    <source>
        <dbReference type="ARBA" id="ARBA00022729"/>
    </source>
</evidence>
<feature type="domain" description="Calcineurin-like phosphoesterase" evidence="9">
    <location>
        <begin position="35"/>
        <end position="254"/>
    </location>
</feature>
<dbReference type="Pfam" id="PF02872">
    <property type="entry name" value="5_nucleotid_C"/>
    <property type="match status" value="1"/>
</dbReference>
<dbReference type="GO" id="GO:0006196">
    <property type="term" value="P:AMP catabolic process"/>
    <property type="evidence" value="ECO:0007669"/>
    <property type="project" value="TreeGrafter"/>
</dbReference>
<evidence type="ECO:0000256" key="1">
    <source>
        <dbReference type="ARBA" id="ARBA00000815"/>
    </source>
</evidence>
<dbReference type="GO" id="GO:0000166">
    <property type="term" value="F:nucleotide binding"/>
    <property type="evidence" value="ECO:0007669"/>
    <property type="project" value="UniProtKB-KW"/>
</dbReference>